<dbReference type="InterPro" id="IPR052079">
    <property type="entry name" value="E3_ligase/Copine_domain"/>
</dbReference>
<accession>A0A9D4JBV9</accession>
<evidence type="ECO:0000256" key="1">
    <source>
        <dbReference type="SAM" id="SignalP"/>
    </source>
</evidence>
<feature type="chain" id="PRO_5038410916" description="VWFA domain-containing protein" evidence="1">
    <location>
        <begin position="26"/>
        <end position="333"/>
    </location>
</feature>
<reference evidence="3" key="1">
    <citation type="journal article" date="2019" name="bioRxiv">
        <title>The Genome of the Zebra Mussel, Dreissena polymorpha: A Resource for Invasive Species Research.</title>
        <authorList>
            <person name="McCartney M.A."/>
            <person name="Auch B."/>
            <person name="Kono T."/>
            <person name="Mallez S."/>
            <person name="Zhang Y."/>
            <person name="Obille A."/>
            <person name="Becker A."/>
            <person name="Abrahante J.E."/>
            <person name="Garbe J."/>
            <person name="Badalamenti J.P."/>
            <person name="Herman A."/>
            <person name="Mangelson H."/>
            <person name="Liachko I."/>
            <person name="Sullivan S."/>
            <person name="Sone E.D."/>
            <person name="Koren S."/>
            <person name="Silverstein K.A.T."/>
            <person name="Beckman K.B."/>
            <person name="Gohl D.M."/>
        </authorList>
    </citation>
    <scope>NUCLEOTIDE SEQUENCE</scope>
    <source>
        <strain evidence="3">Duluth1</strain>
        <tissue evidence="3">Whole animal</tissue>
    </source>
</reference>
<keyword evidence="1" id="KW-0732">Signal</keyword>
<evidence type="ECO:0000313" key="4">
    <source>
        <dbReference type="Proteomes" id="UP000828390"/>
    </source>
</evidence>
<dbReference type="Pfam" id="PF07002">
    <property type="entry name" value="Copine"/>
    <property type="match status" value="1"/>
</dbReference>
<evidence type="ECO:0000313" key="3">
    <source>
        <dbReference type="EMBL" id="KAH3807276.1"/>
    </source>
</evidence>
<dbReference type="PANTHER" id="PTHR45751:SF11">
    <property type="entry name" value="COPINE FAMILY PROTEIN 2"/>
    <property type="match status" value="1"/>
</dbReference>
<proteinExistence type="predicted"/>
<organism evidence="3 4">
    <name type="scientific">Dreissena polymorpha</name>
    <name type="common">Zebra mussel</name>
    <name type="synonym">Mytilus polymorpha</name>
    <dbReference type="NCBI Taxonomy" id="45954"/>
    <lineage>
        <taxon>Eukaryota</taxon>
        <taxon>Metazoa</taxon>
        <taxon>Spiralia</taxon>
        <taxon>Lophotrochozoa</taxon>
        <taxon>Mollusca</taxon>
        <taxon>Bivalvia</taxon>
        <taxon>Autobranchia</taxon>
        <taxon>Heteroconchia</taxon>
        <taxon>Euheterodonta</taxon>
        <taxon>Imparidentia</taxon>
        <taxon>Neoheterodontei</taxon>
        <taxon>Myida</taxon>
        <taxon>Dreissenoidea</taxon>
        <taxon>Dreissenidae</taxon>
        <taxon>Dreissena</taxon>
    </lineage>
</organism>
<feature type="domain" description="VWFA" evidence="2">
    <location>
        <begin position="99"/>
        <end position="289"/>
    </location>
</feature>
<dbReference type="PANTHER" id="PTHR45751">
    <property type="entry name" value="COPINE FAMILY PROTEIN 1"/>
    <property type="match status" value="1"/>
</dbReference>
<evidence type="ECO:0000259" key="2">
    <source>
        <dbReference type="SMART" id="SM00327"/>
    </source>
</evidence>
<dbReference type="InterPro" id="IPR036465">
    <property type="entry name" value="vWFA_dom_sf"/>
</dbReference>
<dbReference type="GO" id="GO:0004842">
    <property type="term" value="F:ubiquitin-protein transferase activity"/>
    <property type="evidence" value="ECO:0007669"/>
    <property type="project" value="TreeGrafter"/>
</dbReference>
<sequence>MGNLLSFKKFLFLFILDIYKECTLGSSLVYQPDSPFGHNIPRPSTVKHDEVYEEITATQYLERQRSARMTYKATHPEIFVKLTSLEDVTSRIRQMGLESCSLILGIDFTESNQNQGRRTFGGHNLHHLSKPKPNPYQQVISILGETMESFNDDGSIPVFGFGDFETKNSKVFTFLSKGYCSGFREVLSAYESVVGRVSLSGPTNFAPIINIAIRIVELTRLFHTLVIVSDGQKVSEQATRDAIVEASNWPLSIILVGVGDGPWTQMQEYEDSFPTRKFDNFQFVHFESRFPIAKFAFSALMKIPDQYKRIKELGLLKFSNTELDIDNGFTRYF</sequence>
<keyword evidence="4" id="KW-1185">Reference proteome</keyword>
<comment type="caution">
    <text evidence="3">The sequence shown here is derived from an EMBL/GenBank/DDBJ whole genome shotgun (WGS) entry which is preliminary data.</text>
</comment>
<dbReference type="InterPro" id="IPR010734">
    <property type="entry name" value="Copine_C"/>
</dbReference>
<dbReference type="EMBL" id="JAIWYP010000006">
    <property type="protein sequence ID" value="KAH3807276.1"/>
    <property type="molecule type" value="Genomic_DNA"/>
</dbReference>
<dbReference type="Proteomes" id="UP000828390">
    <property type="component" value="Unassembled WGS sequence"/>
</dbReference>
<dbReference type="GO" id="GO:0016567">
    <property type="term" value="P:protein ubiquitination"/>
    <property type="evidence" value="ECO:0007669"/>
    <property type="project" value="TreeGrafter"/>
</dbReference>
<dbReference type="InterPro" id="IPR002035">
    <property type="entry name" value="VWF_A"/>
</dbReference>
<reference evidence="3" key="2">
    <citation type="submission" date="2020-11" db="EMBL/GenBank/DDBJ databases">
        <authorList>
            <person name="McCartney M.A."/>
            <person name="Auch B."/>
            <person name="Kono T."/>
            <person name="Mallez S."/>
            <person name="Becker A."/>
            <person name="Gohl D.M."/>
            <person name="Silverstein K.A.T."/>
            <person name="Koren S."/>
            <person name="Bechman K.B."/>
            <person name="Herman A."/>
            <person name="Abrahante J.E."/>
            <person name="Garbe J."/>
        </authorList>
    </citation>
    <scope>NUCLEOTIDE SEQUENCE</scope>
    <source>
        <strain evidence="3">Duluth1</strain>
        <tissue evidence="3">Whole animal</tissue>
    </source>
</reference>
<dbReference type="SUPFAM" id="SSF53300">
    <property type="entry name" value="vWA-like"/>
    <property type="match status" value="1"/>
</dbReference>
<feature type="signal peptide" evidence="1">
    <location>
        <begin position="1"/>
        <end position="25"/>
    </location>
</feature>
<dbReference type="AlphaFoldDB" id="A0A9D4JBV9"/>
<protein>
    <recommendedName>
        <fullName evidence="2">VWFA domain-containing protein</fullName>
    </recommendedName>
</protein>
<dbReference type="SMART" id="SM00327">
    <property type="entry name" value="VWA"/>
    <property type="match status" value="1"/>
</dbReference>
<gene>
    <name evidence="3" type="ORF">DPMN_135611</name>
</gene>
<name>A0A9D4JBV9_DREPO</name>
<dbReference type="GO" id="GO:0005634">
    <property type="term" value="C:nucleus"/>
    <property type="evidence" value="ECO:0007669"/>
    <property type="project" value="TreeGrafter"/>
</dbReference>